<evidence type="ECO:0000313" key="14">
    <source>
        <dbReference type="Proteomes" id="UP000518206"/>
    </source>
</evidence>
<comment type="caution">
    <text evidence="13">The sequence shown here is derived from an EMBL/GenBank/DDBJ whole genome shotgun (WGS) entry which is preliminary data.</text>
</comment>
<dbReference type="RefSeq" id="WP_183295666.1">
    <property type="nucleotide sequence ID" value="NZ_JACHVX010000002.1"/>
</dbReference>
<evidence type="ECO:0000256" key="3">
    <source>
        <dbReference type="ARBA" id="ARBA00005096"/>
    </source>
</evidence>
<dbReference type="Gene3D" id="3.50.50.60">
    <property type="entry name" value="FAD/NAD(P)-binding domain"/>
    <property type="match status" value="2"/>
</dbReference>
<dbReference type="GO" id="GO:0046872">
    <property type="term" value="F:metal ion binding"/>
    <property type="evidence" value="ECO:0007669"/>
    <property type="project" value="UniProtKB-KW"/>
</dbReference>
<dbReference type="SUPFAM" id="SSF51905">
    <property type="entry name" value="FAD/NAD(P)-binding domain"/>
    <property type="match status" value="2"/>
</dbReference>
<keyword evidence="6" id="KW-0479">Metal-binding</keyword>
<feature type="region of interest" description="Disordered" evidence="10">
    <location>
        <begin position="320"/>
        <end position="341"/>
    </location>
</feature>
<dbReference type="GO" id="GO:0016491">
    <property type="term" value="F:oxidoreductase activity"/>
    <property type="evidence" value="ECO:0007669"/>
    <property type="project" value="UniProtKB-KW"/>
</dbReference>
<dbReference type="InterPro" id="IPR007419">
    <property type="entry name" value="BFD-like_2Fe2S-bd_dom"/>
</dbReference>
<protein>
    <submittedName>
        <fullName evidence="13">Assimilatory nitrate reductase electron transfer subunit</fullName>
        <ecNumber evidence="13">1.7.99.4</ecNumber>
    </submittedName>
</protein>
<evidence type="ECO:0000256" key="4">
    <source>
        <dbReference type="ARBA" id="ARBA00010429"/>
    </source>
</evidence>
<dbReference type="InterPro" id="IPR052034">
    <property type="entry name" value="NasD-like"/>
</dbReference>
<keyword evidence="7 13" id="KW-0560">Oxidoreductase</keyword>
<organism evidence="13 14">
    <name type="scientific">Cellulomonas cellasea</name>
    <dbReference type="NCBI Taxonomy" id="43670"/>
    <lineage>
        <taxon>Bacteria</taxon>
        <taxon>Bacillati</taxon>
        <taxon>Actinomycetota</taxon>
        <taxon>Actinomycetes</taxon>
        <taxon>Micrococcales</taxon>
        <taxon>Cellulomonadaceae</taxon>
        <taxon>Cellulomonas</taxon>
    </lineage>
</organism>
<name>A0A7W4UEM9_9CELL</name>
<keyword evidence="8" id="KW-0408">Iron</keyword>
<comment type="similarity">
    <text evidence="4">Belongs to the nitrite and sulfite reductase 4Fe-4S domain family.</text>
</comment>
<evidence type="ECO:0000256" key="6">
    <source>
        <dbReference type="ARBA" id="ARBA00022723"/>
    </source>
</evidence>
<dbReference type="Gene3D" id="1.10.10.1100">
    <property type="entry name" value="BFD-like [2Fe-2S]-binding domain"/>
    <property type="match status" value="1"/>
</dbReference>
<keyword evidence="5" id="KW-0349">Heme</keyword>
<evidence type="ECO:0000259" key="12">
    <source>
        <dbReference type="Pfam" id="PF07992"/>
    </source>
</evidence>
<dbReference type="EC" id="1.7.99.4" evidence="13"/>
<dbReference type="Proteomes" id="UP000518206">
    <property type="component" value="Unassembled WGS sequence"/>
</dbReference>
<dbReference type="AlphaFoldDB" id="A0A7W4UEM9"/>
<evidence type="ECO:0000256" key="1">
    <source>
        <dbReference type="ARBA" id="ARBA00001929"/>
    </source>
</evidence>
<dbReference type="InterPro" id="IPR036188">
    <property type="entry name" value="FAD/NAD-bd_sf"/>
</dbReference>
<keyword evidence="9" id="KW-0411">Iron-sulfur</keyword>
<feature type="domain" description="BFD-like [2Fe-2S]-binding" evidence="11">
    <location>
        <begin position="450"/>
        <end position="496"/>
    </location>
</feature>
<dbReference type="PRINTS" id="PR00368">
    <property type="entry name" value="FADPNR"/>
</dbReference>
<evidence type="ECO:0000256" key="7">
    <source>
        <dbReference type="ARBA" id="ARBA00023002"/>
    </source>
</evidence>
<sequence length="531" mass="54493">MSSSSGTIRVVVVGHGMVGSRFADDLHARDAERRFHVTVLGAEEYEPYNRVLLSEVVAGKLDVASLSLPRSVRERTSVLPGTSAVAIDRTEQVVVDSAGCTYPYDVVVLATGARARVPELEGLGSPDDEGALPAGVHALRTLDDAREIVAATVNARTAVVVGAGVLGLEVACGLAHRGLDVTVVHGGASLMDRQLDGDAGAVVTGELGRLGIGVRLAARTQEVLVRGGRLEGVRLEGGERLDADLLVLTAGTVPEVGLAQRAGLDVARGVVVGPDLAAPADPRVFAIGDCAEPPEGGTGLIAQGWDQARRLALLLTGQRDEPADADPDAAPAPLGAPLPQGGTDVVRVKAVGLDVVSMGVSGTRRGTDAGHRSVRLTDPVGGRHVEVVVADGRVVGATCVGAGQVAADLVAAYTRATPAPSDPAQLLLRPVGGAPEPAASPTLMPDRTTVCRCNGVTKGEIVACWRHGADTVEDVARETRATTGCGGCTDVVCGLLDWLGTTDPDRARAREPRRAVGDVVGEVEEPARARG</sequence>
<reference evidence="13 14" key="2">
    <citation type="submission" date="2020-08" db="EMBL/GenBank/DDBJ databases">
        <authorList>
            <person name="Partida-Martinez L."/>
            <person name="Huntemann M."/>
            <person name="Clum A."/>
            <person name="Wang J."/>
            <person name="Palaniappan K."/>
            <person name="Ritter S."/>
            <person name="Chen I.-M."/>
            <person name="Stamatis D."/>
            <person name="Reddy T."/>
            <person name="O'Malley R."/>
            <person name="Daum C."/>
            <person name="Shapiro N."/>
            <person name="Ivanova N."/>
            <person name="Kyrpides N."/>
            <person name="Woyke T."/>
        </authorList>
    </citation>
    <scope>NUCLEOTIDE SEQUENCE [LARGE SCALE GENOMIC DNA]</scope>
    <source>
        <strain evidence="13 14">RAS26</strain>
    </source>
</reference>
<evidence type="ECO:0000256" key="2">
    <source>
        <dbReference type="ARBA" id="ARBA00001966"/>
    </source>
</evidence>
<dbReference type="PANTHER" id="PTHR43809">
    <property type="entry name" value="NITRITE REDUCTASE (NADH) LARGE SUBUNIT"/>
    <property type="match status" value="1"/>
</dbReference>
<dbReference type="GO" id="GO:0051536">
    <property type="term" value="F:iron-sulfur cluster binding"/>
    <property type="evidence" value="ECO:0007669"/>
    <property type="project" value="UniProtKB-KW"/>
</dbReference>
<reference evidence="13 14" key="1">
    <citation type="submission" date="2020-08" db="EMBL/GenBank/DDBJ databases">
        <title>The Agave Microbiome: Exploring the role of microbial communities in plant adaptations to desert environments.</title>
        <authorList>
            <person name="Partida-Martinez L.P."/>
        </authorList>
    </citation>
    <scope>NUCLEOTIDE SEQUENCE [LARGE SCALE GENOMIC DNA]</scope>
    <source>
        <strain evidence="13 14">RAS26</strain>
    </source>
</reference>
<feature type="domain" description="FAD/NAD(P)-binding" evidence="12">
    <location>
        <begin position="9"/>
        <end position="296"/>
    </location>
</feature>
<gene>
    <name evidence="13" type="ORF">FHR80_001727</name>
</gene>
<evidence type="ECO:0000313" key="13">
    <source>
        <dbReference type="EMBL" id="MBB2922815.1"/>
    </source>
</evidence>
<proteinExistence type="inferred from homology"/>
<comment type="cofactor">
    <cofactor evidence="2">
        <name>[4Fe-4S] cluster</name>
        <dbReference type="ChEBI" id="CHEBI:49883"/>
    </cofactor>
</comment>
<comment type="pathway">
    <text evidence="3">Nitrogen metabolism; nitrate reduction (assimilation).</text>
</comment>
<evidence type="ECO:0000256" key="9">
    <source>
        <dbReference type="ARBA" id="ARBA00023014"/>
    </source>
</evidence>
<evidence type="ECO:0000256" key="10">
    <source>
        <dbReference type="SAM" id="MobiDB-lite"/>
    </source>
</evidence>
<evidence type="ECO:0000259" key="11">
    <source>
        <dbReference type="Pfam" id="PF04324"/>
    </source>
</evidence>
<dbReference type="Pfam" id="PF07992">
    <property type="entry name" value="Pyr_redox_2"/>
    <property type="match status" value="1"/>
</dbReference>
<dbReference type="InterPro" id="IPR041854">
    <property type="entry name" value="BFD-like_2Fe2S-bd_dom_sf"/>
</dbReference>
<evidence type="ECO:0000256" key="5">
    <source>
        <dbReference type="ARBA" id="ARBA00022617"/>
    </source>
</evidence>
<comment type="cofactor">
    <cofactor evidence="1">
        <name>siroheme</name>
        <dbReference type="ChEBI" id="CHEBI:60052"/>
    </cofactor>
</comment>
<dbReference type="PANTHER" id="PTHR43809:SF1">
    <property type="entry name" value="NITRITE REDUCTASE (NADH) LARGE SUBUNIT"/>
    <property type="match status" value="1"/>
</dbReference>
<dbReference type="InterPro" id="IPR023753">
    <property type="entry name" value="FAD/NAD-binding_dom"/>
</dbReference>
<accession>A0A7W4UEM9</accession>
<evidence type="ECO:0000256" key="8">
    <source>
        <dbReference type="ARBA" id="ARBA00023004"/>
    </source>
</evidence>
<dbReference type="Pfam" id="PF04324">
    <property type="entry name" value="Fer2_BFD"/>
    <property type="match status" value="1"/>
</dbReference>
<dbReference type="EMBL" id="JACHVX010000002">
    <property type="protein sequence ID" value="MBB2922815.1"/>
    <property type="molecule type" value="Genomic_DNA"/>
</dbReference>
<feature type="compositionally biased region" description="Low complexity" evidence="10">
    <location>
        <begin position="328"/>
        <end position="339"/>
    </location>
</feature>